<evidence type="ECO:0000256" key="2">
    <source>
        <dbReference type="ARBA" id="ARBA00022448"/>
    </source>
</evidence>
<gene>
    <name evidence="9" type="ORF">ACFFN0_08620</name>
</gene>
<feature type="transmembrane region" description="Helical" evidence="8">
    <location>
        <begin position="373"/>
        <end position="392"/>
    </location>
</feature>
<reference evidence="9 10" key="1">
    <citation type="submission" date="2024-09" db="EMBL/GenBank/DDBJ databases">
        <authorList>
            <person name="Sun Q."/>
            <person name="Mori K."/>
        </authorList>
    </citation>
    <scope>NUCLEOTIDE SEQUENCE [LARGE SCALE GENOMIC DNA]</scope>
    <source>
        <strain evidence="9 10">JCM 12763</strain>
    </source>
</reference>
<proteinExistence type="predicted"/>
<feature type="transmembrane region" description="Helical" evidence="8">
    <location>
        <begin position="314"/>
        <end position="337"/>
    </location>
</feature>
<evidence type="ECO:0000256" key="1">
    <source>
        <dbReference type="ARBA" id="ARBA00004429"/>
    </source>
</evidence>
<keyword evidence="2" id="KW-0813">Transport</keyword>
<feature type="transmembrane region" description="Helical" evidence="8">
    <location>
        <begin position="124"/>
        <end position="143"/>
    </location>
</feature>
<feature type="transmembrane region" description="Helical" evidence="8">
    <location>
        <begin position="346"/>
        <end position="367"/>
    </location>
</feature>
<keyword evidence="5 8" id="KW-1133">Transmembrane helix</keyword>
<keyword evidence="4 8" id="KW-0812">Transmembrane</keyword>
<evidence type="ECO:0000256" key="8">
    <source>
        <dbReference type="SAM" id="Phobius"/>
    </source>
</evidence>
<dbReference type="RefSeq" id="WP_238330480.1">
    <property type="nucleotide sequence ID" value="NZ_JBHMAX010000016.1"/>
</dbReference>
<feature type="compositionally biased region" description="Low complexity" evidence="7">
    <location>
        <begin position="7"/>
        <end position="21"/>
    </location>
</feature>
<evidence type="ECO:0000256" key="4">
    <source>
        <dbReference type="ARBA" id="ARBA00022692"/>
    </source>
</evidence>
<dbReference type="Pfam" id="PF07690">
    <property type="entry name" value="MFS_1"/>
    <property type="match status" value="1"/>
</dbReference>
<dbReference type="InterPro" id="IPR011701">
    <property type="entry name" value="MFS"/>
</dbReference>
<feature type="region of interest" description="Disordered" evidence="7">
    <location>
        <begin position="1"/>
        <end position="28"/>
    </location>
</feature>
<sequence>MNHRSGTDPPAGGTTPPGRGPAEQEPASVRWYHRLVTADREAEDALGGPQRVAAGGLRLITANALQSAGDQVVNAKTVLPWLLSLLGAPAALVGLLVPVRESGSMLPQAALTPWVLKAPRRTRVWMVGATGQGVATLGMAAAAALADGLLAGVLVVAALAVFALSRALCSMASKDVQGRAVPKGQRGQVTGIATAVSGVVAVLLGVVLQRLGQDLDVAVLAGLLVGAALTWFVGVVVYAGIPERTDGRDRAAGGRSGEEEDGGDGRASWVRDTLDLLRTDRDFRWFVTARALLLVSALAPPFLVTLAADRGTSWLAGLGAFVIAQGVASVVGGRVFGRLADRSSRLVMTVGAVAASLVVLLVVAVVVAGADGLVLPTLVGGYLVISLVHVGVRVARKTYVVDMAEGDLRTRYVATANTAMGVILLVTGAVSAGLATLGEVPALVFLAVLGLVGAVVSWRLPEVSGRQA</sequence>
<feature type="transmembrane region" description="Helical" evidence="8">
    <location>
        <begin position="412"/>
        <end position="434"/>
    </location>
</feature>
<dbReference type="PANTHER" id="PTHR23513:SF9">
    <property type="entry name" value="ENTEROBACTIN EXPORTER ENTS"/>
    <property type="match status" value="1"/>
</dbReference>
<keyword evidence="6 8" id="KW-0472">Membrane</keyword>
<feature type="transmembrane region" description="Helical" evidence="8">
    <location>
        <begin position="217"/>
        <end position="241"/>
    </location>
</feature>
<feature type="transmembrane region" description="Helical" evidence="8">
    <location>
        <begin position="287"/>
        <end position="308"/>
    </location>
</feature>
<evidence type="ECO:0000256" key="6">
    <source>
        <dbReference type="ARBA" id="ARBA00023136"/>
    </source>
</evidence>
<feature type="transmembrane region" description="Helical" evidence="8">
    <location>
        <begin position="78"/>
        <end position="97"/>
    </location>
</feature>
<dbReference type="PANTHER" id="PTHR23513">
    <property type="entry name" value="INTEGRAL MEMBRANE EFFLUX PROTEIN-RELATED"/>
    <property type="match status" value="1"/>
</dbReference>
<dbReference type="Gene3D" id="1.20.1250.20">
    <property type="entry name" value="MFS general substrate transporter like domains"/>
    <property type="match status" value="1"/>
</dbReference>
<dbReference type="SUPFAM" id="SSF103473">
    <property type="entry name" value="MFS general substrate transporter"/>
    <property type="match status" value="1"/>
</dbReference>
<dbReference type="InterPro" id="IPR036259">
    <property type="entry name" value="MFS_trans_sf"/>
</dbReference>
<keyword evidence="10" id="KW-1185">Reference proteome</keyword>
<comment type="subcellular location">
    <subcellularLocation>
        <location evidence="1">Cell inner membrane</location>
        <topology evidence="1">Multi-pass membrane protein</topology>
    </subcellularLocation>
</comment>
<dbReference type="EMBL" id="JBHMAX010000016">
    <property type="protein sequence ID" value="MFB9732104.1"/>
    <property type="molecule type" value="Genomic_DNA"/>
</dbReference>
<name>A0ABV5V2T4_9MICO</name>
<dbReference type="Proteomes" id="UP001589613">
    <property type="component" value="Unassembled WGS sequence"/>
</dbReference>
<evidence type="ECO:0000256" key="7">
    <source>
        <dbReference type="SAM" id="MobiDB-lite"/>
    </source>
</evidence>
<feature type="region of interest" description="Disordered" evidence="7">
    <location>
        <begin position="247"/>
        <end position="266"/>
    </location>
</feature>
<feature type="transmembrane region" description="Helical" evidence="8">
    <location>
        <begin position="189"/>
        <end position="211"/>
    </location>
</feature>
<organism evidence="9 10">
    <name type="scientific">Ornithinimicrobium kibberense</name>
    <dbReference type="NCBI Taxonomy" id="282060"/>
    <lineage>
        <taxon>Bacteria</taxon>
        <taxon>Bacillati</taxon>
        <taxon>Actinomycetota</taxon>
        <taxon>Actinomycetes</taxon>
        <taxon>Micrococcales</taxon>
        <taxon>Ornithinimicrobiaceae</taxon>
        <taxon>Ornithinimicrobium</taxon>
    </lineage>
</organism>
<protein>
    <submittedName>
        <fullName evidence="9">MFS transporter</fullName>
    </submittedName>
</protein>
<evidence type="ECO:0000256" key="3">
    <source>
        <dbReference type="ARBA" id="ARBA00022475"/>
    </source>
</evidence>
<evidence type="ECO:0000313" key="9">
    <source>
        <dbReference type="EMBL" id="MFB9732104.1"/>
    </source>
</evidence>
<accession>A0ABV5V2T4</accession>
<keyword evidence="3" id="KW-1003">Cell membrane</keyword>
<feature type="transmembrane region" description="Helical" evidence="8">
    <location>
        <begin position="440"/>
        <end position="460"/>
    </location>
</feature>
<evidence type="ECO:0000313" key="10">
    <source>
        <dbReference type="Proteomes" id="UP001589613"/>
    </source>
</evidence>
<evidence type="ECO:0000256" key="5">
    <source>
        <dbReference type="ARBA" id="ARBA00022989"/>
    </source>
</evidence>
<feature type="transmembrane region" description="Helical" evidence="8">
    <location>
        <begin position="149"/>
        <end position="169"/>
    </location>
</feature>
<comment type="caution">
    <text evidence="9">The sequence shown here is derived from an EMBL/GenBank/DDBJ whole genome shotgun (WGS) entry which is preliminary data.</text>
</comment>